<name>A0ABU5R624_9PSEU</name>
<evidence type="ECO:0000313" key="2">
    <source>
        <dbReference type="Proteomes" id="UP001304298"/>
    </source>
</evidence>
<dbReference type="RefSeq" id="WP_323329008.1">
    <property type="nucleotide sequence ID" value="NZ_JAYFSI010000004.1"/>
</dbReference>
<comment type="caution">
    <text evidence="1">The sequence shown here is derived from an EMBL/GenBank/DDBJ whole genome shotgun (WGS) entry which is preliminary data.</text>
</comment>
<evidence type="ECO:0000313" key="1">
    <source>
        <dbReference type="EMBL" id="MEA5361661.1"/>
    </source>
</evidence>
<gene>
    <name evidence="1" type="ORF">VA596_19120</name>
</gene>
<dbReference type="Proteomes" id="UP001304298">
    <property type="component" value="Unassembled WGS sequence"/>
</dbReference>
<accession>A0ABU5R624</accession>
<dbReference type="EMBL" id="JAYFSI010000004">
    <property type="protein sequence ID" value="MEA5361661.1"/>
    <property type="molecule type" value="Genomic_DNA"/>
</dbReference>
<reference evidence="1 2" key="1">
    <citation type="submission" date="2023-12" db="EMBL/GenBank/DDBJ databases">
        <title>Amycolatopsis sp. V23-08.</title>
        <authorList>
            <person name="Somphong A."/>
        </authorList>
    </citation>
    <scope>NUCLEOTIDE SEQUENCE [LARGE SCALE GENOMIC DNA]</scope>
    <source>
        <strain evidence="1 2">V23-08</strain>
    </source>
</reference>
<keyword evidence="2" id="KW-1185">Reference proteome</keyword>
<protein>
    <submittedName>
        <fullName evidence="1">Uncharacterized protein</fullName>
    </submittedName>
</protein>
<organism evidence="1 2">
    <name type="scientific">Amycolatopsis heterodermiae</name>
    <dbReference type="NCBI Taxonomy" id="3110235"/>
    <lineage>
        <taxon>Bacteria</taxon>
        <taxon>Bacillati</taxon>
        <taxon>Actinomycetota</taxon>
        <taxon>Actinomycetes</taxon>
        <taxon>Pseudonocardiales</taxon>
        <taxon>Pseudonocardiaceae</taxon>
        <taxon>Amycolatopsis</taxon>
    </lineage>
</organism>
<proteinExistence type="predicted"/>
<sequence>MLGFGISFVDGFEYGSGNDAGTRVYGHFESAREAAWTISMTSEGNKVSGVGNPVLKDVEFLQKKIGGDDMNGAMILAFDQNFCTPLPAVIHGQYAVAALAGATLCAEQEIWRKAREDVLTIARRTLEAMEDQGRGVVNDGLAIVTAVFGVAALPALATLLDAAGPPNKTEVQFAGAHLTR</sequence>